<proteinExistence type="predicted"/>
<accession>A0A0L0CJT2</accession>
<evidence type="ECO:0000313" key="2">
    <source>
        <dbReference type="Proteomes" id="UP000037069"/>
    </source>
</evidence>
<comment type="caution">
    <text evidence="1">The sequence shown here is derived from an EMBL/GenBank/DDBJ whole genome shotgun (WGS) entry which is preliminary data.</text>
</comment>
<protein>
    <submittedName>
        <fullName evidence="1">Uncharacterized protein</fullName>
    </submittedName>
</protein>
<dbReference type="EMBL" id="JRES01000305">
    <property type="protein sequence ID" value="KNC32467.1"/>
    <property type="molecule type" value="Genomic_DNA"/>
</dbReference>
<feature type="non-terminal residue" evidence="1">
    <location>
        <position position="1"/>
    </location>
</feature>
<organism evidence="1 2">
    <name type="scientific">Lucilia cuprina</name>
    <name type="common">Green bottle fly</name>
    <name type="synonym">Australian sheep blowfly</name>
    <dbReference type="NCBI Taxonomy" id="7375"/>
    <lineage>
        <taxon>Eukaryota</taxon>
        <taxon>Metazoa</taxon>
        <taxon>Ecdysozoa</taxon>
        <taxon>Arthropoda</taxon>
        <taxon>Hexapoda</taxon>
        <taxon>Insecta</taxon>
        <taxon>Pterygota</taxon>
        <taxon>Neoptera</taxon>
        <taxon>Endopterygota</taxon>
        <taxon>Diptera</taxon>
        <taxon>Brachycera</taxon>
        <taxon>Muscomorpha</taxon>
        <taxon>Oestroidea</taxon>
        <taxon>Calliphoridae</taxon>
        <taxon>Luciliinae</taxon>
        <taxon>Lucilia</taxon>
    </lineage>
</organism>
<name>A0A0L0CJT2_LUCCU</name>
<keyword evidence="2" id="KW-1185">Reference proteome</keyword>
<gene>
    <name evidence="1" type="ORF">FF38_00478</name>
</gene>
<sequence>SLERKRDHKDLIIVVVPQPVNYNRPPSLHNPDLYADAYAALGRGGYEATARAPNNNKV</sequence>
<reference evidence="1 2" key="1">
    <citation type="journal article" date="2015" name="Nat. Commun.">
        <title>Lucilia cuprina genome unlocks parasitic fly biology to underpin future interventions.</title>
        <authorList>
            <person name="Anstead C.A."/>
            <person name="Korhonen P.K."/>
            <person name="Young N.D."/>
            <person name="Hall R.S."/>
            <person name="Jex A.R."/>
            <person name="Murali S.C."/>
            <person name="Hughes D.S."/>
            <person name="Lee S.F."/>
            <person name="Perry T."/>
            <person name="Stroehlein A.J."/>
            <person name="Ansell B.R."/>
            <person name="Breugelmans B."/>
            <person name="Hofmann A."/>
            <person name="Qu J."/>
            <person name="Dugan S."/>
            <person name="Lee S.L."/>
            <person name="Chao H."/>
            <person name="Dinh H."/>
            <person name="Han Y."/>
            <person name="Doddapaneni H.V."/>
            <person name="Worley K.C."/>
            <person name="Muzny D.M."/>
            <person name="Ioannidis P."/>
            <person name="Waterhouse R.M."/>
            <person name="Zdobnov E.M."/>
            <person name="James P.J."/>
            <person name="Bagnall N.H."/>
            <person name="Kotze A.C."/>
            <person name="Gibbs R.A."/>
            <person name="Richards S."/>
            <person name="Batterham P."/>
            <person name="Gasser R.B."/>
        </authorList>
    </citation>
    <scope>NUCLEOTIDE SEQUENCE [LARGE SCALE GENOMIC DNA]</scope>
    <source>
        <strain evidence="1 2">LS</strain>
        <tissue evidence="1">Full body</tissue>
    </source>
</reference>
<dbReference type="AlphaFoldDB" id="A0A0L0CJT2"/>
<evidence type="ECO:0000313" key="1">
    <source>
        <dbReference type="EMBL" id="KNC32467.1"/>
    </source>
</evidence>
<dbReference type="Proteomes" id="UP000037069">
    <property type="component" value="Unassembled WGS sequence"/>
</dbReference>